<protein>
    <submittedName>
        <fullName evidence="1">Uncharacterized protein</fullName>
    </submittedName>
</protein>
<dbReference type="AlphaFoldDB" id="K1QPI1"/>
<dbReference type="SMART" id="SM00513">
    <property type="entry name" value="SAP"/>
    <property type="match status" value="1"/>
</dbReference>
<dbReference type="HOGENOM" id="CLU_1379337_0_0_1"/>
<dbReference type="InterPro" id="IPR003034">
    <property type="entry name" value="SAP_dom"/>
</dbReference>
<accession>K1QPI1</accession>
<proteinExistence type="predicted"/>
<organism evidence="1">
    <name type="scientific">Magallana gigas</name>
    <name type="common">Pacific oyster</name>
    <name type="synonym">Crassostrea gigas</name>
    <dbReference type="NCBI Taxonomy" id="29159"/>
    <lineage>
        <taxon>Eukaryota</taxon>
        <taxon>Metazoa</taxon>
        <taxon>Spiralia</taxon>
        <taxon>Lophotrochozoa</taxon>
        <taxon>Mollusca</taxon>
        <taxon>Bivalvia</taxon>
        <taxon>Autobranchia</taxon>
        <taxon>Pteriomorphia</taxon>
        <taxon>Ostreida</taxon>
        <taxon>Ostreoidea</taxon>
        <taxon>Ostreidae</taxon>
        <taxon>Magallana</taxon>
    </lineage>
</organism>
<gene>
    <name evidence="1" type="ORF">CGI_10013771</name>
</gene>
<dbReference type="Pfam" id="PF02037">
    <property type="entry name" value="SAP"/>
    <property type="match status" value="1"/>
</dbReference>
<reference evidence="1" key="1">
    <citation type="journal article" date="2012" name="Nature">
        <title>The oyster genome reveals stress adaptation and complexity of shell formation.</title>
        <authorList>
            <person name="Zhang G."/>
            <person name="Fang X."/>
            <person name="Guo X."/>
            <person name="Li L."/>
            <person name="Luo R."/>
            <person name="Xu F."/>
            <person name="Yang P."/>
            <person name="Zhang L."/>
            <person name="Wang X."/>
            <person name="Qi H."/>
            <person name="Xiong Z."/>
            <person name="Que H."/>
            <person name="Xie Y."/>
            <person name="Holland P.W."/>
            <person name="Paps J."/>
            <person name="Zhu Y."/>
            <person name="Wu F."/>
            <person name="Chen Y."/>
            <person name="Wang J."/>
            <person name="Peng C."/>
            <person name="Meng J."/>
            <person name="Yang L."/>
            <person name="Liu J."/>
            <person name="Wen B."/>
            <person name="Zhang N."/>
            <person name="Huang Z."/>
            <person name="Zhu Q."/>
            <person name="Feng Y."/>
            <person name="Mount A."/>
            <person name="Hedgecock D."/>
            <person name="Xu Z."/>
            <person name="Liu Y."/>
            <person name="Domazet-Loso T."/>
            <person name="Du Y."/>
            <person name="Sun X."/>
            <person name="Zhang S."/>
            <person name="Liu B."/>
            <person name="Cheng P."/>
            <person name="Jiang X."/>
            <person name="Li J."/>
            <person name="Fan D."/>
            <person name="Wang W."/>
            <person name="Fu W."/>
            <person name="Wang T."/>
            <person name="Wang B."/>
            <person name="Zhang J."/>
            <person name="Peng Z."/>
            <person name="Li Y."/>
            <person name="Li N."/>
            <person name="Wang J."/>
            <person name="Chen M."/>
            <person name="He Y."/>
            <person name="Tan F."/>
            <person name="Song X."/>
            <person name="Zheng Q."/>
            <person name="Huang R."/>
            <person name="Yang H."/>
            <person name="Du X."/>
            <person name="Chen L."/>
            <person name="Yang M."/>
            <person name="Gaffney P.M."/>
            <person name="Wang S."/>
            <person name="Luo L."/>
            <person name="She Z."/>
            <person name="Ming Y."/>
            <person name="Huang W."/>
            <person name="Zhang S."/>
            <person name="Huang B."/>
            <person name="Zhang Y."/>
            <person name="Qu T."/>
            <person name="Ni P."/>
            <person name="Miao G."/>
            <person name="Wang J."/>
            <person name="Wang Q."/>
            <person name="Steinberg C.E."/>
            <person name="Wang H."/>
            <person name="Li N."/>
            <person name="Qian L."/>
            <person name="Zhang G."/>
            <person name="Li Y."/>
            <person name="Yang H."/>
            <person name="Liu X."/>
            <person name="Wang J."/>
            <person name="Yin Y."/>
            <person name="Wang J."/>
        </authorList>
    </citation>
    <scope>NUCLEOTIDE SEQUENCE [LARGE SCALE GENOMIC DNA]</scope>
    <source>
        <strain evidence="1">05x7-T-G4-1.051#20</strain>
    </source>
</reference>
<dbReference type="SUPFAM" id="SSF68906">
    <property type="entry name" value="SAP domain"/>
    <property type="match status" value="1"/>
</dbReference>
<sequence length="198" mass="22956">MASRYITWTVPQLKKELIQRDASTHGRKTDLIERLESYDRNKNFLPPPVLLPEPLDVNWPSTGFQQLKPDHQGLLPVVTRDQTEAYFLHRLAGDNDSARNIKAIKNGELLYDSKRILACSLLIENEIFFTGIVSAAMKNKVENLSRKRKSENILDDPRPEKRRNMEGFEDRVLNYTAKSSANIAYRYLFKRADLKVHE</sequence>
<dbReference type="InterPro" id="IPR036361">
    <property type="entry name" value="SAP_dom_sf"/>
</dbReference>
<evidence type="ECO:0000313" key="1">
    <source>
        <dbReference type="EMBL" id="EKC35763.1"/>
    </source>
</evidence>
<dbReference type="PROSITE" id="PS50800">
    <property type="entry name" value="SAP"/>
    <property type="match status" value="1"/>
</dbReference>
<dbReference type="Gene3D" id="1.10.720.30">
    <property type="entry name" value="SAP domain"/>
    <property type="match status" value="1"/>
</dbReference>
<name>K1QPI1_MAGGI</name>
<dbReference type="EMBL" id="JH815850">
    <property type="protein sequence ID" value="EKC35763.1"/>
    <property type="molecule type" value="Genomic_DNA"/>
</dbReference>
<dbReference type="InParanoid" id="K1QPI1"/>